<evidence type="ECO:0000256" key="5">
    <source>
        <dbReference type="ARBA" id="ARBA00022741"/>
    </source>
</evidence>
<keyword evidence="9" id="KW-0472">Membrane</keyword>
<keyword evidence="9" id="KW-0812">Transmembrane</keyword>
<feature type="transmembrane region" description="Helical" evidence="9">
    <location>
        <begin position="122"/>
        <end position="139"/>
    </location>
</feature>
<accession>A0A9D2LBT6</accession>
<keyword evidence="4" id="KW-0808">Transferase</keyword>
<evidence type="ECO:0000313" key="11">
    <source>
        <dbReference type="EMBL" id="HJB09475.1"/>
    </source>
</evidence>
<organism evidence="11 12">
    <name type="scientific">Candidatus Brachybacterium merdavium</name>
    <dbReference type="NCBI Taxonomy" id="2838513"/>
    <lineage>
        <taxon>Bacteria</taxon>
        <taxon>Bacillati</taxon>
        <taxon>Actinomycetota</taxon>
        <taxon>Actinomycetes</taxon>
        <taxon>Micrococcales</taxon>
        <taxon>Dermabacteraceae</taxon>
        <taxon>Brachybacterium</taxon>
    </lineage>
</organism>
<dbReference type="Proteomes" id="UP000823823">
    <property type="component" value="Unassembled WGS sequence"/>
</dbReference>
<feature type="domain" description="Signal transduction histidine kinase subgroup 3 dimerisation and phosphoacceptor" evidence="10">
    <location>
        <begin position="198"/>
        <end position="261"/>
    </location>
</feature>
<evidence type="ECO:0000256" key="8">
    <source>
        <dbReference type="ARBA" id="ARBA00023012"/>
    </source>
</evidence>
<name>A0A9D2LBT6_9MICO</name>
<dbReference type="GO" id="GO:0005524">
    <property type="term" value="F:ATP binding"/>
    <property type="evidence" value="ECO:0007669"/>
    <property type="project" value="UniProtKB-KW"/>
</dbReference>
<dbReference type="EMBL" id="DWZH01000022">
    <property type="protein sequence ID" value="HJB09475.1"/>
    <property type="molecule type" value="Genomic_DNA"/>
</dbReference>
<keyword evidence="6 11" id="KW-0418">Kinase</keyword>
<protein>
    <recommendedName>
        <fullName evidence="2">histidine kinase</fullName>
        <ecNumber evidence="2">2.7.13.3</ecNumber>
    </recommendedName>
</protein>
<evidence type="ECO:0000256" key="4">
    <source>
        <dbReference type="ARBA" id="ARBA00022679"/>
    </source>
</evidence>
<comment type="caution">
    <text evidence="11">The sequence shown here is derived from an EMBL/GenBank/DDBJ whole genome shotgun (WGS) entry which is preliminary data.</text>
</comment>
<keyword evidence="8" id="KW-0902">Two-component regulatory system</keyword>
<keyword evidence="9" id="KW-1133">Transmembrane helix</keyword>
<dbReference type="Pfam" id="PF07730">
    <property type="entry name" value="HisKA_3"/>
    <property type="match status" value="1"/>
</dbReference>
<dbReference type="AlphaFoldDB" id="A0A9D2LBT6"/>
<evidence type="ECO:0000256" key="6">
    <source>
        <dbReference type="ARBA" id="ARBA00022777"/>
    </source>
</evidence>
<dbReference type="GO" id="GO:0046983">
    <property type="term" value="F:protein dimerization activity"/>
    <property type="evidence" value="ECO:0007669"/>
    <property type="project" value="InterPro"/>
</dbReference>
<feature type="transmembrane region" description="Helical" evidence="9">
    <location>
        <begin position="21"/>
        <end position="39"/>
    </location>
</feature>
<comment type="catalytic activity">
    <reaction evidence="1">
        <text>ATP + protein L-histidine = ADP + protein N-phospho-L-histidine.</text>
        <dbReference type="EC" id="2.7.13.3"/>
    </reaction>
</comment>
<dbReference type="PANTHER" id="PTHR24421">
    <property type="entry name" value="NITRATE/NITRITE SENSOR PROTEIN NARX-RELATED"/>
    <property type="match status" value="1"/>
</dbReference>
<evidence type="ECO:0000313" key="12">
    <source>
        <dbReference type="Proteomes" id="UP000823823"/>
    </source>
</evidence>
<reference evidence="11" key="2">
    <citation type="submission" date="2021-04" db="EMBL/GenBank/DDBJ databases">
        <authorList>
            <person name="Gilroy R."/>
        </authorList>
    </citation>
    <scope>NUCLEOTIDE SEQUENCE</scope>
    <source>
        <strain evidence="11">ChiHjej13B12-24818</strain>
    </source>
</reference>
<feature type="transmembrane region" description="Helical" evidence="9">
    <location>
        <begin position="89"/>
        <end position="110"/>
    </location>
</feature>
<dbReference type="PANTHER" id="PTHR24421:SF10">
    <property type="entry name" value="NITRATE_NITRITE SENSOR PROTEIN NARQ"/>
    <property type="match status" value="1"/>
</dbReference>
<evidence type="ECO:0000256" key="9">
    <source>
        <dbReference type="SAM" id="Phobius"/>
    </source>
</evidence>
<evidence type="ECO:0000256" key="7">
    <source>
        <dbReference type="ARBA" id="ARBA00022840"/>
    </source>
</evidence>
<evidence type="ECO:0000256" key="1">
    <source>
        <dbReference type="ARBA" id="ARBA00000085"/>
    </source>
</evidence>
<gene>
    <name evidence="11" type="ORF">H9786_02915</name>
</gene>
<evidence type="ECO:0000256" key="3">
    <source>
        <dbReference type="ARBA" id="ARBA00022553"/>
    </source>
</evidence>
<feature type="transmembrane region" description="Helical" evidence="9">
    <location>
        <begin position="145"/>
        <end position="164"/>
    </location>
</feature>
<dbReference type="Gene3D" id="3.30.565.10">
    <property type="entry name" value="Histidine kinase-like ATPase, C-terminal domain"/>
    <property type="match status" value="1"/>
</dbReference>
<dbReference type="EC" id="2.7.13.3" evidence="2"/>
<keyword evidence="5" id="KW-0547">Nucleotide-binding</keyword>
<keyword evidence="7" id="KW-0067">ATP-binding</keyword>
<feature type="transmembrane region" description="Helical" evidence="9">
    <location>
        <begin position="51"/>
        <end position="69"/>
    </location>
</feature>
<dbReference type="InterPro" id="IPR011712">
    <property type="entry name" value="Sig_transdc_His_kin_sub3_dim/P"/>
</dbReference>
<dbReference type="GO" id="GO:0000155">
    <property type="term" value="F:phosphorelay sensor kinase activity"/>
    <property type="evidence" value="ECO:0007669"/>
    <property type="project" value="InterPro"/>
</dbReference>
<sequence length="404" mass="43035">MPRTAATPPSPERPRIARRDVWAALGYAALVLLLASTGLTNRGLLYQLASWPLAVSIAVLLVASLGTLWRRRAPVVTLLVTGTLSLAELLLGGQITAYILLADVFFVPVLHGSRRLARTTTAIAAMLTALALLLTATLTASPENVLLVVMVASLVVLVPLMWGWEVRHHRDARRAAETLAAAEHELASARSTRAVEHERRRIAHDLHDVIAGHLSAVTLHTGLAASLEEREARDRSLSTARESARAALRDLQSMIGVLSTEDGGQLPVATLDWGSLAQRLRGRDPEAHIEVTEAATDPAQVEPSAQAALLRIASEAVTNAVRHGAAPILLVVDVTEEEVSLVLENRRAEAARPGTGLGRGAIAHRAQAVGGQAESGAIDADRWRVQARLPAHPLSPTTSKEAHA</sequence>
<dbReference type="GO" id="GO:0016020">
    <property type="term" value="C:membrane"/>
    <property type="evidence" value="ECO:0007669"/>
    <property type="project" value="InterPro"/>
</dbReference>
<dbReference type="Gene3D" id="1.20.5.1930">
    <property type="match status" value="1"/>
</dbReference>
<dbReference type="InterPro" id="IPR050482">
    <property type="entry name" value="Sensor_HK_TwoCompSys"/>
</dbReference>
<evidence type="ECO:0000259" key="10">
    <source>
        <dbReference type="Pfam" id="PF07730"/>
    </source>
</evidence>
<reference evidence="11" key="1">
    <citation type="journal article" date="2021" name="PeerJ">
        <title>Extensive microbial diversity within the chicken gut microbiome revealed by metagenomics and culture.</title>
        <authorList>
            <person name="Gilroy R."/>
            <person name="Ravi A."/>
            <person name="Getino M."/>
            <person name="Pursley I."/>
            <person name="Horton D.L."/>
            <person name="Alikhan N.F."/>
            <person name="Baker D."/>
            <person name="Gharbi K."/>
            <person name="Hall N."/>
            <person name="Watson M."/>
            <person name="Adriaenssens E.M."/>
            <person name="Foster-Nyarko E."/>
            <person name="Jarju S."/>
            <person name="Secka A."/>
            <person name="Antonio M."/>
            <person name="Oren A."/>
            <person name="Chaudhuri R.R."/>
            <person name="La Ragione R."/>
            <person name="Hildebrand F."/>
            <person name="Pallen M.J."/>
        </authorList>
    </citation>
    <scope>NUCLEOTIDE SEQUENCE</scope>
    <source>
        <strain evidence="11">ChiHjej13B12-24818</strain>
    </source>
</reference>
<proteinExistence type="predicted"/>
<keyword evidence="3" id="KW-0597">Phosphoprotein</keyword>
<dbReference type="InterPro" id="IPR036890">
    <property type="entry name" value="HATPase_C_sf"/>
</dbReference>
<evidence type="ECO:0000256" key="2">
    <source>
        <dbReference type="ARBA" id="ARBA00012438"/>
    </source>
</evidence>